<dbReference type="Proteomes" id="UP000663829">
    <property type="component" value="Unassembled WGS sequence"/>
</dbReference>
<sequence length="279" mass="32698">MSHRFNSEIVEHVKSIVTQNVVDEYQRDGAVCIRQILTQDEIDLLKSGIDRNLKHPSSRVKIASKPDDTGLFTEDFCNWQNNEYYKKFIFESSISIVAGLLMRSKTTRLYHDHMLVKEANTKQITPWHQDQPYYNIDGFQNCSIWIPVDPVSRYSTVEFIAGSHHGKWLMPRTFMDNKAKWFPEGTLEDLPDIENEREKYPIIGWELEPRDIVCFHMLTLHGARGADQRRRAFSVRFLGDDITHAPRTWKTSPEFEELSNELAVRAKMNHSLFPILWEQ</sequence>
<keyword evidence="4" id="KW-1185">Reference proteome</keyword>
<evidence type="ECO:0000256" key="1">
    <source>
        <dbReference type="ARBA" id="ARBA00001962"/>
    </source>
</evidence>
<evidence type="ECO:0000313" key="2">
    <source>
        <dbReference type="EMBL" id="CAF0979350.1"/>
    </source>
</evidence>
<reference evidence="2" key="1">
    <citation type="submission" date="2021-02" db="EMBL/GenBank/DDBJ databases">
        <authorList>
            <person name="Nowell W R."/>
        </authorList>
    </citation>
    <scope>NUCLEOTIDE SEQUENCE</scope>
</reference>
<comment type="caution">
    <text evidence="2">The sequence shown here is derived from an EMBL/GenBank/DDBJ whole genome shotgun (WGS) entry which is preliminary data.</text>
</comment>
<dbReference type="InterPro" id="IPR008775">
    <property type="entry name" value="Phytyl_CoA_dOase-like"/>
</dbReference>
<evidence type="ECO:0000313" key="3">
    <source>
        <dbReference type="EMBL" id="CAF3752026.1"/>
    </source>
</evidence>
<dbReference type="Proteomes" id="UP000681722">
    <property type="component" value="Unassembled WGS sequence"/>
</dbReference>
<accession>A0A814F0H1</accession>
<name>A0A814F0H1_9BILA</name>
<gene>
    <name evidence="2" type="ORF">GPM918_LOCUS12665</name>
    <name evidence="3" type="ORF">SRO942_LOCUS12665</name>
</gene>
<dbReference type="EMBL" id="CAJNOQ010002800">
    <property type="protein sequence ID" value="CAF0979350.1"/>
    <property type="molecule type" value="Genomic_DNA"/>
</dbReference>
<protein>
    <recommendedName>
        <fullName evidence="5">Phytanoyl-CoA dioxygenase</fullName>
    </recommendedName>
</protein>
<organism evidence="2 4">
    <name type="scientific">Didymodactylos carnosus</name>
    <dbReference type="NCBI Taxonomy" id="1234261"/>
    <lineage>
        <taxon>Eukaryota</taxon>
        <taxon>Metazoa</taxon>
        <taxon>Spiralia</taxon>
        <taxon>Gnathifera</taxon>
        <taxon>Rotifera</taxon>
        <taxon>Eurotatoria</taxon>
        <taxon>Bdelloidea</taxon>
        <taxon>Philodinida</taxon>
        <taxon>Philodinidae</taxon>
        <taxon>Didymodactylos</taxon>
    </lineage>
</organism>
<dbReference type="Gene3D" id="2.60.120.620">
    <property type="entry name" value="q2cbj1_9rhob like domain"/>
    <property type="match status" value="1"/>
</dbReference>
<comment type="cofactor">
    <cofactor evidence="1">
        <name>Fe cation</name>
        <dbReference type="ChEBI" id="CHEBI:24875"/>
    </cofactor>
</comment>
<dbReference type="SUPFAM" id="SSF51197">
    <property type="entry name" value="Clavaminate synthase-like"/>
    <property type="match status" value="1"/>
</dbReference>
<dbReference type="EMBL" id="CAJOBC010002800">
    <property type="protein sequence ID" value="CAF3752026.1"/>
    <property type="molecule type" value="Genomic_DNA"/>
</dbReference>
<proteinExistence type="predicted"/>
<dbReference type="PANTHER" id="PTHR20883:SF49">
    <property type="entry name" value="PHYTANOYL-COA DIOXYGENASE"/>
    <property type="match status" value="1"/>
</dbReference>
<dbReference type="PANTHER" id="PTHR20883">
    <property type="entry name" value="PHYTANOYL-COA DIOXYGENASE DOMAIN CONTAINING 1"/>
    <property type="match status" value="1"/>
</dbReference>
<evidence type="ECO:0000313" key="4">
    <source>
        <dbReference type="Proteomes" id="UP000663829"/>
    </source>
</evidence>
<dbReference type="OrthoDB" id="445007at2759"/>
<evidence type="ECO:0008006" key="5">
    <source>
        <dbReference type="Google" id="ProtNLM"/>
    </source>
</evidence>
<dbReference type="Pfam" id="PF05721">
    <property type="entry name" value="PhyH"/>
    <property type="match status" value="1"/>
</dbReference>
<dbReference type="AlphaFoldDB" id="A0A814F0H1"/>